<name>A0A8H4XQV2_9HYPO</name>
<sequence length="300" mass="34271">MPPLPGFSDNNFQTRTDLIKATVALLKPLTRHFSLGEARIRIPTGTGAHFDETAAQFEGFARPLWAVGALLQGFDTIKSPELATEVDELVQPWLRGLVAGTDPENPEYWGAVQNMDQRMVEAEIVSFALLAAPEKIYEPLSDSQKKNVTAWLRSMNGKTMPPNNWRWFRVFSNLALVKVCGVPYKEVQDEMKMDLDLLDTFFLRDGWSADGPWQTVEQAEREKTQAQETGRRDAVGTGRQADYYSGSFAIQFSQLLYSKFAYDIDRPRCEVYRQRAREFGARIWRYFDSEGMSNRHLHSL</sequence>
<dbReference type="InterPro" id="IPR016624">
    <property type="entry name" value="UCP014753"/>
</dbReference>
<organism evidence="2 3">
    <name type="scientific">Fusarium zealandicum</name>
    <dbReference type="NCBI Taxonomy" id="1053134"/>
    <lineage>
        <taxon>Eukaryota</taxon>
        <taxon>Fungi</taxon>
        <taxon>Dikarya</taxon>
        <taxon>Ascomycota</taxon>
        <taxon>Pezizomycotina</taxon>
        <taxon>Sordariomycetes</taxon>
        <taxon>Hypocreomycetidae</taxon>
        <taxon>Hypocreales</taxon>
        <taxon>Nectriaceae</taxon>
        <taxon>Fusarium</taxon>
        <taxon>Fusarium staphyleae species complex</taxon>
    </lineage>
</organism>
<proteinExistence type="predicted"/>
<evidence type="ECO:0000259" key="1">
    <source>
        <dbReference type="Pfam" id="PF10022"/>
    </source>
</evidence>
<protein>
    <recommendedName>
        <fullName evidence="1">DUF2264 domain-containing protein</fullName>
    </recommendedName>
</protein>
<evidence type="ECO:0000313" key="2">
    <source>
        <dbReference type="EMBL" id="KAF4984322.1"/>
    </source>
</evidence>
<dbReference type="AlphaFoldDB" id="A0A8H4XQV2"/>
<feature type="domain" description="DUF2264" evidence="1">
    <location>
        <begin position="14"/>
        <end position="293"/>
    </location>
</feature>
<dbReference type="EMBL" id="JABEYC010000025">
    <property type="protein sequence ID" value="KAF4984322.1"/>
    <property type="molecule type" value="Genomic_DNA"/>
</dbReference>
<gene>
    <name evidence="2" type="ORF">FZEAL_473</name>
</gene>
<dbReference type="PANTHER" id="PTHR35339:SF2">
    <property type="entry name" value="DUF2264 DOMAIN-CONTAINING PROTEIN-RELATED"/>
    <property type="match status" value="1"/>
</dbReference>
<evidence type="ECO:0000313" key="3">
    <source>
        <dbReference type="Proteomes" id="UP000635477"/>
    </source>
</evidence>
<dbReference type="OrthoDB" id="5150166at2759"/>
<dbReference type="InterPro" id="IPR049349">
    <property type="entry name" value="DUF2264_N"/>
</dbReference>
<comment type="caution">
    <text evidence="2">The sequence shown here is derived from an EMBL/GenBank/DDBJ whole genome shotgun (WGS) entry which is preliminary data.</text>
</comment>
<keyword evidence="3" id="KW-1185">Reference proteome</keyword>
<dbReference type="PIRSF" id="PIRSF014753">
    <property type="entry name" value="UCP014753"/>
    <property type="match status" value="1"/>
</dbReference>
<dbReference type="Pfam" id="PF10022">
    <property type="entry name" value="DUF2264"/>
    <property type="match status" value="1"/>
</dbReference>
<dbReference type="PANTHER" id="PTHR35339">
    <property type="entry name" value="LINALOOL DEHYDRATASE_ISOMERASE DOMAIN-CONTAINING PROTEIN"/>
    <property type="match status" value="1"/>
</dbReference>
<reference evidence="2" key="2">
    <citation type="submission" date="2020-05" db="EMBL/GenBank/DDBJ databases">
        <authorList>
            <person name="Kim H.-S."/>
            <person name="Proctor R.H."/>
            <person name="Brown D.W."/>
        </authorList>
    </citation>
    <scope>NUCLEOTIDE SEQUENCE</scope>
    <source>
        <strain evidence="2">NRRL 22465</strain>
    </source>
</reference>
<reference evidence="2" key="1">
    <citation type="journal article" date="2020" name="BMC Genomics">
        <title>Correction to: Identification and distribution of gene clusters required for synthesis of sphingolipid metabolism inhibitors in diverse species of the filamentous fungus Fusarium.</title>
        <authorList>
            <person name="Kim H.S."/>
            <person name="Lohmar J.M."/>
            <person name="Busman M."/>
            <person name="Brown D.W."/>
            <person name="Naumann T.A."/>
            <person name="Divon H.H."/>
            <person name="Lysoe E."/>
            <person name="Uhlig S."/>
            <person name="Proctor R.H."/>
        </authorList>
    </citation>
    <scope>NUCLEOTIDE SEQUENCE</scope>
    <source>
        <strain evidence="2">NRRL 22465</strain>
    </source>
</reference>
<dbReference type="Proteomes" id="UP000635477">
    <property type="component" value="Unassembled WGS sequence"/>
</dbReference>
<accession>A0A8H4XQV2</accession>